<evidence type="ECO:0000256" key="1">
    <source>
        <dbReference type="ARBA" id="ARBA00022490"/>
    </source>
</evidence>
<accession>A0ABW5R5I1</accession>
<organism evidence="2 3">
    <name type="scientific">Marinicrinis sediminis</name>
    <dbReference type="NCBI Taxonomy" id="1652465"/>
    <lineage>
        <taxon>Bacteria</taxon>
        <taxon>Bacillati</taxon>
        <taxon>Bacillota</taxon>
        <taxon>Bacilli</taxon>
        <taxon>Bacillales</taxon>
        <taxon>Paenibacillaceae</taxon>
    </lineage>
</organism>
<keyword evidence="3" id="KW-1185">Reference proteome</keyword>
<dbReference type="Pfam" id="PF09902">
    <property type="entry name" value="DUF2129"/>
    <property type="match status" value="1"/>
</dbReference>
<dbReference type="RefSeq" id="WP_379927553.1">
    <property type="nucleotide sequence ID" value="NZ_JBHUMM010000001.1"/>
</dbReference>
<evidence type="ECO:0000313" key="3">
    <source>
        <dbReference type="Proteomes" id="UP001597497"/>
    </source>
</evidence>
<reference evidence="3" key="1">
    <citation type="journal article" date="2019" name="Int. J. Syst. Evol. Microbiol.">
        <title>The Global Catalogue of Microorganisms (GCM) 10K type strain sequencing project: providing services to taxonomists for standard genome sequencing and annotation.</title>
        <authorList>
            <consortium name="The Broad Institute Genomics Platform"/>
            <consortium name="The Broad Institute Genome Sequencing Center for Infectious Disease"/>
            <person name="Wu L."/>
            <person name="Ma J."/>
        </authorList>
    </citation>
    <scope>NUCLEOTIDE SEQUENCE [LARGE SCALE GENOMIC DNA]</scope>
    <source>
        <strain evidence="3">KCTC 33676</strain>
    </source>
</reference>
<comment type="caution">
    <text evidence="2">The sequence shown here is derived from an EMBL/GenBank/DDBJ whole genome shotgun (WGS) entry which is preliminary data.</text>
</comment>
<dbReference type="InterPro" id="IPR016979">
    <property type="entry name" value="DUF2129"/>
</dbReference>
<keyword evidence="1" id="KW-0963">Cytoplasm</keyword>
<gene>
    <name evidence="2" type="ORF">ACFSUC_01185</name>
</gene>
<name>A0ABW5R5I1_9BACL</name>
<dbReference type="EMBL" id="JBHUMM010000001">
    <property type="protein sequence ID" value="MFD2670216.1"/>
    <property type="molecule type" value="Genomic_DNA"/>
</dbReference>
<evidence type="ECO:0000313" key="2">
    <source>
        <dbReference type="EMBL" id="MFD2670216.1"/>
    </source>
</evidence>
<dbReference type="Proteomes" id="UP001597497">
    <property type="component" value="Unassembled WGS sequence"/>
</dbReference>
<proteinExistence type="predicted"/>
<protein>
    <submittedName>
        <fullName evidence="2">YlbG family protein</fullName>
    </submittedName>
</protein>
<dbReference type="PIRSF" id="PIRSF031653">
    <property type="entry name" value="UCP031653"/>
    <property type="match status" value="1"/>
</dbReference>
<sequence>MRERTGLIVWVQDLRSSKPLERLGSLHYTSKRMNYAVLYVPTDQKDQVIQQLQRYPFVKRVELSMRKDIKTEYSSKIPDKTTMYSL</sequence>